<dbReference type="InterPro" id="IPR000160">
    <property type="entry name" value="GGDEF_dom"/>
</dbReference>
<accession>A0ABW6W9Y3</accession>
<dbReference type="SMART" id="SM00267">
    <property type="entry name" value="GGDEF"/>
    <property type="match status" value="1"/>
</dbReference>
<dbReference type="Pfam" id="PF00990">
    <property type="entry name" value="GGDEF"/>
    <property type="match status" value="1"/>
</dbReference>
<dbReference type="PANTHER" id="PTHR33121">
    <property type="entry name" value="CYCLIC DI-GMP PHOSPHODIESTERASE PDEF"/>
    <property type="match status" value="1"/>
</dbReference>
<dbReference type="RefSeq" id="WP_020518202.1">
    <property type="nucleotide sequence ID" value="NZ_JBIAZU010000002.1"/>
</dbReference>
<dbReference type="SUPFAM" id="SSF141868">
    <property type="entry name" value="EAL domain-like"/>
    <property type="match status" value="1"/>
</dbReference>
<dbReference type="InterPro" id="IPR029787">
    <property type="entry name" value="Nucleotide_cyclase"/>
</dbReference>
<dbReference type="Proteomes" id="UP001602245">
    <property type="component" value="Unassembled WGS sequence"/>
</dbReference>
<sequence length="806" mass="85397">MTARARVAGLTALLAAGSVALQSAWIGGFPAVTGRRAAIAVVLAVLFALGERFVVLLPVRRGSHTLSLSEIPTVVGLMLLPPGLVALARLGGGLIGLTVFRRQRGGKLAFNLALYLTQVTVAALGLRLLAGSSDPLRPLGWAGTFAGTFTADLISIVAISAVIAIHDDSVQWRRLAVADVRELLQLPFVLVTTALGLVTAIVVREAWPAFVLLAVLALTVHQVFRSYAQQTQGHAQVEAVYRFTRTLGGSPDADQVCRLVLGQVRDLVRAETAELVLADDANPVRIRLSGAEAYEMTGFDVDGETWWGPALGGQPVLLPGTGMAVPVALEDATGALVVTGTLPDLAAHTGEHLRLLEALGAHAGVALTNARLLERLRHAGLHDTLTGLPNRLSLLDALGKAVGQAPDGQVVGVLLLDLDRFQEINDALGHAVGDRVLREIGRRIEDRFGGRATVARLGGDEFGLIVPAARDRDEVLEIAHELHRAVAEVIEVGDLTVTTPASVGVCVAPGHGTDPDRLLQRADVAMYAAKHARSGVRVYRAEDDRNTPRRLAMLADLRTAVERGLIEVAYQPKVDPASGRVLGAEVLSRWFRADGPVAPDEFIPLAERSGLIRPLTRHVLETALAACAGWRRDGHELTVAVNLSPQMLADQALAGEVRDALRRHGLPAAALTLEITETGIMADPSGSAVTLAALRAIGVKLSIDDFGTGHSSLGRLADLAIDEVKIDKSFVRDVLAHPGRRAVTEAALHLGRALDLLVVAEGVETREELDYLRAAGCGAVQGYYLSRPLPPADFTAWLVTQAALTA</sequence>
<dbReference type="InterPro" id="IPR050706">
    <property type="entry name" value="Cyclic-di-GMP_PDE-like"/>
</dbReference>
<feature type="domain" description="EAL" evidence="2">
    <location>
        <begin position="550"/>
        <end position="802"/>
    </location>
</feature>
<organism evidence="4 5">
    <name type="scientific">Paractinoplanes globisporus</name>
    <dbReference type="NCBI Taxonomy" id="113565"/>
    <lineage>
        <taxon>Bacteria</taxon>
        <taxon>Bacillati</taxon>
        <taxon>Actinomycetota</taxon>
        <taxon>Actinomycetes</taxon>
        <taxon>Micromonosporales</taxon>
        <taxon>Micromonosporaceae</taxon>
        <taxon>Paractinoplanes</taxon>
    </lineage>
</organism>
<gene>
    <name evidence="4" type="ORF">ACFY35_09845</name>
</gene>
<dbReference type="InterPro" id="IPR035919">
    <property type="entry name" value="EAL_sf"/>
</dbReference>
<name>A0ABW6W9Y3_9ACTN</name>
<dbReference type="Gene3D" id="3.20.20.450">
    <property type="entry name" value="EAL domain"/>
    <property type="match status" value="1"/>
</dbReference>
<protein>
    <submittedName>
        <fullName evidence="4">Bifunctional diguanylate cyclase/phosphodiesterase</fullName>
    </submittedName>
</protein>
<evidence type="ECO:0000259" key="2">
    <source>
        <dbReference type="PROSITE" id="PS50883"/>
    </source>
</evidence>
<keyword evidence="1" id="KW-0812">Transmembrane</keyword>
<dbReference type="CDD" id="cd01949">
    <property type="entry name" value="GGDEF"/>
    <property type="match status" value="1"/>
</dbReference>
<dbReference type="InterPro" id="IPR001633">
    <property type="entry name" value="EAL_dom"/>
</dbReference>
<feature type="transmembrane region" description="Helical" evidence="1">
    <location>
        <begin position="185"/>
        <end position="203"/>
    </location>
</feature>
<dbReference type="Gene3D" id="3.30.70.270">
    <property type="match status" value="1"/>
</dbReference>
<dbReference type="SMART" id="SM00052">
    <property type="entry name" value="EAL"/>
    <property type="match status" value="1"/>
</dbReference>
<dbReference type="SUPFAM" id="SSF55073">
    <property type="entry name" value="Nucleotide cyclase"/>
    <property type="match status" value="1"/>
</dbReference>
<keyword evidence="1" id="KW-0472">Membrane</keyword>
<feature type="transmembrane region" description="Helical" evidence="1">
    <location>
        <begin position="71"/>
        <end position="88"/>
    </location>
</feature>
<evidence type="ECO:0000259" key="3">
    <source>
        <dbReference type="PROSITE" id="PS50887"/>
    </source>
</evidence>
<evidence type="ECO:0000313" key="5">
    <source>
        <dbReference type="Proteomes" id="UP001602245"/>
    </source>
</evidence>
<dbReference type="Pfam" id="PF00563">
    <property type="entry name" value="EAL"/>
    <property type="match status" value="1"/>
</dbReference>
<evidence type="ECO:0000256" key="1">
    <source>
        <dbReference type="SAM" id="Phobius"/>
    </source>
</evidence>
<reference evidence="4 5" key="1">
    <citation type="submission" date="2024-10" db="EMBL/GenBank/DDBJ databases">
        <title>The Natural Products Discovery Center: Release of the First 8490 Sequenced Strains for Exploring Actinobacteria Biosynthetic Diversity.</title>
        <authorList>
            <person name="Kalkreuter E."/>
            <person name="Kautsar S.A."/>
            <person name="Yang D."/>
            <person name="Bader C.D."/>
            <person name="Teijaro C.N."/>
            <person name="Fluegel L."/>
            <person name="Davis C.M."/>
            <person name="Simpson J.R."/>
            <person name="Lauterbach L."/>
            <person name="Steele A.D."/>
            <person name="Gui C."/>
            <person name="Meng S."/>
            <person name="Li G."/>
            <person name="Viehrig K."/>
            <person name="Ye F."/>
            <person name="Su P."/>
            <person name="Kiefer A.F."/>
            <person name="Nichols A."/>
            <person name="Cepeda A.J."/>
            <person name="Yan W."/>
            <person name="Fan B."/>
            <person name="Jiang Y."/>
            <person name="Adhikari A."/>
            <person name="Zheng C.-J."/>
            <person name="Schuster L."/>
            <person name="Cowan T.M."/>
            <person name="Smanski M.J."/>
            <person name="Chevrette M.G."/>
            <person name="De Carvalho L.P.S."/>
            <person name="Shen B."/>
        </authorList>
    </citation>
    <scope>NUCLEOTIDE SEQUENCE [LARGE SCALE GENOMIC DNA]</scope>
    <source>
        <strain evidence="4 5">NPDC000087</strain>
    </source>
</reference>
<feature type="domain" description="GGDEF" evidence="3">
    <location>
        <begin position="409"/>
        <end position="544"/>
    </location>
</feature>
<feature type="transmembrane region" description="Helical" evidence="1">
    <location>
        <begin position="141"/>
        <end position="165"/>
    </location>
</feature>
<dbReference type="PANTHER" id="PTHR33121:SF71">
    <property type="entry name" value="OXYGEN SENSOR PROTEIN DOSP"/>
    <property type="match status" value="1"/>
</dbReference>
<dbReference type="NCBIfam" id="TIGR00254">
    <property type="entry name" value="GGDEF"/>
    <property type="match status" value="1"/>
</dbReference>
<feature type="transmembrane region" description="Helical" evidence="1">
    <location>
        <begin position="108"/>
        <end position="129"/>
    </location>
</feature>
<dbReference type="InterPro" id="IPR043128">
    <property type="entry name" value="Rev_trsase/Diguanyl_cyclase"/>
</dbReference>
<keyword evidence="5" id="KW-1185">Reference proteome</keyword>
<comment type="caution">
    <text evidence="4">The sequence shown here is derived from an EMBL/GenBank/DDBJ whole genome shotgun (WGS) entry which is preliminary data.</text>
</comment>
<evidence type="ECO:0000313" key="4">
    <source>
        <dbReference type="EMBL" id="MFF5289731.1"/>
    </source>
</evidence>
<dbReference type="Gene3D" id="3.30.450.40">
    <property type="match status" value="1"/>
</dbReference>
<feature type="transmembrane region" description="Helical" evidence="1">
    <location>
        <begin position="38"/>
        <end position="59"/>
    </location>
</feature>
<keyword evidence="1" id="KW-1133">Transmembrane helix</keyword>
<dbReference type="SUPFAM" id="SSF55781">
    <property type="entry name" value="GAF domain-like"/>
    <property type="match status" value="1"/>
</dbReference>
<dbReference type="PROSITE" id="PS50887">
    <property type="entry name" value="GGDEF"/>
    <property type="match status" value="1"/>
</dbReference>
<dbReference type="EMBL" id="JBIAZU010000002">
    <property type="protein sequence ID" value="MFF5289731.1"/>
    <property type="molecule type" value="Genomic_DNA"/>
</dbReference>
<dbReference type="InterPro" id="IPR029016">
    <property type="entry name" value="GAF-like_dom_sf"/>
</dbReference>
<dbReference type="PROSITE" id="PS50883">
    <property type="entry name" value="EAL"/>
    <property type="match status" value="1"/>
</dbReference>
<dbReference type="CDD" id="cd01948">
    <property type="entry name" value="EAL"/>
    <property type="match status" value="1"/>
</dbReference>
<proteinExistence type="predicted"/>